<sequence>MKRKWEYQIVEGGKGMSGGSIRDASTDILNRLGLDGWECYAINNNTMPTVFYLKRER</sequence>
<keyword evidence="2" id="KW-1185">Reference proteome</keyword>
<evidence type="ECO:0000313" key="1">
    <source>
        <dbReference type="EMBL" id="GHA89716.1"/>
    </source>
</evidence>
<proteinExistence type="predicted"/>
<reference evidence="1" key="1">
    <citation type="journal article" date="2014" name="Int. J. Syst. Evol. Microbiol.">
        <title>Complete genome sequence of Corynebacterium casei LMG S-19264T (=DSM 44701T), isolated from a smear-ripened cheese.</title>
        <authorList>
            <consortium name="US DOE Joint Genome Institute (JGI-PGF)"/>
            <person name="Walter F."/>
            <person name="Albersmeier A."/>
            <person name="Kalinowski J."/>
            <person name="Ruckert C."/>
        </authorList>
    </citation>
    <scope>NUCLEOTIDE SEQUENCE</scope>
    <source>
        <strain evidence="1">KCTC 32513</strain>
    </source>
</reference>
<evidence type="ECO:0008006" key="3">
    <source>
        <dbReference type="Google" id="ProtNLM"/>
    </source>
</evidence>
<dbReference type="InterPro" id="IPR025234">
    <property type="entry name" value="YjzH-like"/>
</dbReference>
<dbReference type="Pfam" id="PF13783">
    <property type="entry name" value="DUF4177"/>
    <property type="match status" value="1"/>
</dbReference>
<dbReference type="AlphaFoldDB" id="A0A8J3G1P2"/>
<name>A0A8J3G1P2_9PROT</name>
<comment type="caution">
    <text evidence="1">The sequence shown here is derived from an EMBL/GenBank/DDBJ whole genome shotgun (WGS) entry which is preliminary data.</text>
</comment>
<dbReference type="EMBL" id="BMZH01000003">
    <property type="protein sequence ID" value="GHA89716.1"/>
    <property type="molecule type" value="Genomic_DNA"/>
</dbReference>
<evidence type="ECO:0000313" key="2">
    <source>
        <dbReference type="Proteomes" id="UP000634004"/>
    </source>
</evidence>
<gene>
    <name evidence="1" type="ORF">GCM10009069_11090</name>
</gene>
<dbReference type="RefSeq" id="WP_189496254.1">
    <property type="nucleotide sequence ID" value="NZ_BMZH01000003.1"/>
</dbReference>
<accession>A0A8J3G1P2</accession>
<protein>
    <recommendedName>
        <fullName evidence="3">DUF4177 domain-containing protein</fullName>
    </recommendedName>
</protein>
<organism evidence="1 2">
    <name type="scientific">Algimonas arctica</name>
    <dbReference type="NCBI Taxonomy" id="1479486"/>
    <lineage>
        <taxon>Bacteria</taxon>
        <taxon>Pseudomonadati</taxon>
        <taxon>Pseudomonadota</taxon>
        <taxon>Alphaproteobacteria</taxon>
        <taxon>Maricaulales</taxon>
        <taxon>Robiginitomaculaceae</taxon>
        <taxon>Algimonas</taxon>
    </lineage>
</organism>
<reference evidence="1" key="2">
    <citation type="submission" date="2020-09" db="EMBL/GenBank/DDBJ databases">
        <authorList>
            <person name="Sun Q."/>
            <person name="Kim S."/>
        </authorList>
    </citation>
    <scope>NUCLEOTIDE SEQUENCE</scope>
    <source>
        <strain evidence="1">KCTC 32513</strain>
    </source>
</reference>
<dbReference type="Proteomes" id="UP000634004">
    <property type="component" value="Unassembled WGS sequence"/>
</dbReference>